<protein>
    <submittedName>
        <fullName evidence="6">TetR/AcrR family transcriptional regulator</fullName>
    </submittedName>
</protein>
<keyword evidence="3" id="KW-0804">Transcription</keyword>
<dbReference type="Pfam" id="PF00440">
    <property type="entry name" value="TetR_N"/>
    <property type="match status" value="1"/>
</dbReference>
<dbReference type="InterPro" id="IPR009057">
    <property type="entry name" value="Homeodomain-like_sf"/>
</dbReference>
<evidence type="ECO:0000259" key="5">
    <source>
        <dbReference type="PROSITE" id="PS50977"/>
    </source>
</evidence>
<feature type="domain" description="HTH tetR-type" evidence="5">
    <location>
        <begin position="1"/>
        <end position="61"/>
    </location>
</feature>
<comment type="caution">
    <text evidence="6">The sequence shown here is derived from an EMBL/GenBank/DDBJ whole genome shotgun (WGS) entry which is preliminary data.</text>
</comment>
<sequence length="211" mass="23229">MSMREQIVDAAERVIRDLGLARCTTKEIAEVAGCSEGTIYRHFRSKEDVFLAVLAERLPGLLPVLRALPEEIGSEGEVRASLQEVAEEALAFYRASMPMLLSVFAEPKLLDRHREWMRANNAGPHRAVELLADYLRRAQREDLVSRDADPVATAQLLLGACYLAAYGGVFAAPGAGSEPLREAESFVRELWRTLAPAQPAAAPTRGRSKSR</sequence>
<keyword evidence="2 4" id="KW-0238">DNA-binding</keyword>
<dbReference type="EMBL" id="JBHSOF010000054">
    <property type="protein sequence ID" value="MFC5667322.1"/>
    <property type="molecule type" value="Genomic_DNA"/>
</dbReference>
<dbReference type="PRINTS" id="PR00455">
    <property type="entry name" value="HTHTETR"/>
</dbReference>
<accession>A0ABW0XBZ8</accession>
<dbReference type="SUPFAM" id="SSF48498">
    <property type="entry name" value="Tetracyclin repressor-like, C-terminal domain"/>
    <property type="match status" value="1"/>
</dbReference>
<evidence type="ECO:0000313" key="6">
    <source>
        <dbReference type="EMBL" id="MFC5667322.1"/>
    </source>
</evidence>
<dbReference type="Proteomes" id="UP001595975">
    <property type="component" value="Unassembled WGS sequence"/>
</dbReference>
<dbReference type="InterPro" id="IPR036271">
    <property type="entry name" value="Tet_transcr_reg_TetR-rel_C_sf"/>
</dbReference>
<evidence type="ECO:0000256" key="1">
    <source>
        <dbReference type="ARBA" id="ARBA00023015"/>
    </source>
</evidence>
<dbReference type="PANTHER" id="PTHR30055">
    <property type="entry name" value="HTH-TYPE TRANSCRIPTIONAL REGULATOR RUTR"/>
    <property type="match status" value="1"/>
</dbReference>
<name>A0ABW0XBZ8_9ACTN</name>
<dbReference type="Gene3D" id="1.10.357.10">
    <property type="entry name" value="Tetracycline Repressor, domain 2"/>
    <property type="match status" value="1"/>
</dbReference>
<proteinExistence type="predicted"/>
<evidence type="ECO:0000256" key="2">
    <source>
        <dbReference type="ARBA" id="ARBA00023125"/>
    </source>
</evidence>
<dbReference type="PANTHER" id="PTHR30055:SF234">
    <property type="entry name" value="HTH-TYPE TRANSCRIPTIONAL REGULATOR BETI"/>
    <property type="match status" value="1"/>
</dbReference>
<dbReference type="RefSeq" id="WP_380228997.1">
    <property type="nucleotide sequence ID" value="NZ_JBHSOF010000054.1"/>
</dbReference>
<keyword evidence="1" id="KW-0805">Transcription regulation</keyword>
<feature type="DNA-binding region" description="H-T-H motif" evidence="4">
    <location>
        <begin position="24"/>
        <end position="43"/>
    </location>
</feature>
<evidence type="ECO:0000313" key="7">
    <source>
        <dbReference type="Proteomes" id="UP001595975"/>
    </source>
</evidence>
<gene>
    <name evidence="6" type="ORF">ACFP3U_30680</name>
</gene>
<dbReference type="InterPro" id="IPR001647">
    <property type="entry name" value="HTH_TetR"/>
</dbReference>
<evidence type="ECO:0000256" key="4">
    <source>
        <dbReference type="PROSITE-ProRule" id="PRU00335"/>
    </source>
</evidence>
<organism evidence="6 7">
    <name type="scientific">Kitasatospora misakiensis</name>
    <dbReference type="NCBI Taxonomy" id="67330"/>
    <lineage>
        <taxon>Bacteria</taxon>
        <taxon>Bacillati</taxon>
        <taxon>Actinomycetota</taxon>
        <taxon>Actinomycetes</taxon>
        <taxon>Kitasatosporales</taxon>
        <taxon>Streptomycetaceae</taxon>
        <taxon>Kitasatospora</taxon>
    </lineage>
</organism>
<dbReference type="SUPFAM" id="SSF46689">
    <property type="entry name" value="Homeodomain-like"/>
    <property type="match status" value="1"/>
</dbReference>
<evidence type="ECO:0000256" key="3">
    <source>
        <dbReference type="ARBA" id="ARBA00023163"/>
    </source>
</evidence>
<dbReference type="PROSITE" id="PS50977">
    <property type="entry name" value="HTH_TETR_2"/>
    <property type="match status" value="1"/>
</dbReference>
<reference evidence="7" key="1">
    <citation type="journal article" date="2019" name="Int. J. Syst. Evol. Microbiol.">
        <title>The Global Catalogue of Microorganisms (GCM) 10K type strain sequencing project: providing services to taxonomists for standard genome sequencing and annotation.</title>
        <authorList>
            <consortium name="The Broad Institute Genomics Platform"/>
            <consortium name="The Broad Institute Genome Sequencing Center for Infectious Disease"/>
            <person name="Wu L."/>
            <person name="Ma J."/>
        </authorList>
    </citation>
    <scope>NUCLEOTIDE SEQUENCE [LARGE SCALE GENOMIC DNA]</scope>
    <source>
        <strain evidence="7">CGMCC 4.1437</strain>
    </source>
</reference>
<keyword evidence="7" id="KW-1185">Reference proteome</keyword>
<dbReference type="InterPro" id="IPR050109">
    <property type="entry name" value="HTH-type_TetR-like_transc_reg"/>
</dbReference>